<dbReference type="Pfam" id="PF00300">
    <property type="entry name" value="His_Phos_1"/>
    <property type="match status" value="1"/>
</dbReference>
<organism evidence="1 2">
    <name type="scientific">Thalassiosira oceanica</name>
    <name type="common">Marine diatom</name>
    <dbReference type="NCBI Taxonomy" id="159749"/>
    <lineage>
        <taxon>Eukaryota</taxon>
        <taxon>Sar</taxon>
        <taxon>Stramenopiles</taxon>
        <taxon>Ochrophyta</taxon>
        <taxon>Bacillariophyta</taxon>
        <taxon>Coscinodiscophyceae</taxon>
        <taxon>Thalassiosirophycidae</taxon>
        <taxon>Thalassiosirales</taxon>
        <taxon>Thalassiosiraceae</taxon>
        <taxon>Thalassiosira</taxon>
    </lineage>
</organism>
<accession>K0TBP4</accession>
<dbReference type="SUPFAM" id="SSF53254">
    <property type="entry name" value="Phosphoglycerate mutase-like"/>
    <property type="match status" value="1"/>
</dbReference>
<keyword evidence="2" id="KW-1185">Reference proteome</keyword>
<evidence type="ECO:0000313" key="2">
    <source>
        <dbReference type="Proteomes" id="UP000266841"/>
    </source>
</evidence>
<dbReference type="Gene3D" id="3.40.50.1240">
    <property type="entry name" value="Phosphoglycerate mutase-like"/>
    <property type="match status" value="1"/>
</dbReference>
<sequence length="299" mass="32933">MPAAQVASAQIIMRLSTLSATRGGTAASLAAVERVRSLSSFAGADSDWKQQFQAKSSLKQAHPSKRLVILRHGQAQHNPRAEAARENGCDFDEFLRLMEEDDALDATLTQLGEDQARNAGESAARAGSPLSRAIQTADLVLPPSPNHERKCVEDFREINGKLLNAKRLPSSELQGKFGHWCFENIPEQDESWTPDLESRDACGQRGYSGLAWILQQHAENVLLCCHGGLLSYTLNSNEKVVLIDSRDAHERERCITKRFGNCEMREFIATAWQHESGGGEVPHVITLEEVSFSSPVGEL</sequence>
<reference evidence="1 2" key="1">
    <citation type="journal article" date="2012" name="Genome Biol.">
        <title>Genome and low-iron response of an oceanic diatom adapted to chronic iron limitation.</title>
        <authorList>
            <person name="Lommer M."/>
            <person name="Specht M."/>
            <person name="Roy A.S."/>
            <person name="Kraemer L."/>
            <person name="Andreson R."/>
            <person name="Gutowska M.A."/>
            <person name="Wolf J."/>
            <person name="Bergner S.V."/>
            <person name="Schilhabel M.B."/>
            <person name="Klostermeier U.C."/>
            <person name="Beiko R.G."/>
            <person name="Rosenstiel P."/>
            <person name="Hippler M."/>
            <person name="Laroche J."/>
        </authorList>
    </citation>
    <scope>NUCLEOTIDE SEQUENCE [LARGE SCALE GENOMIC DNA]</scope>
    <source>
        <strain evidence="1 2">CCMP1005</strain>
    </source>
</reference>
<dbReference type="SMART" id="SM00855">
    <property type="entry name" value="PGAM"/>
    <property type="match status" value="1"/>
</dbReference>
<protein>
    <submittedName>
        <fullName evidence="1">Uncharacterized protein</fullName>
    </submittedName>
</protein>
<dbReference type="eggNOG" id="KOG4754">
    <property type="taxonomic scope" value="Eukaryota"/>
</dbReference>
<dbReference type="PANTHER" id="PTHR48100">
    <property type="entry name" value="BROAD-SPECIFICITY PHOSPHATASE YOR283W-RELATED"/>
    <property type="match status" value="1"/>
</dbReference>
<dbReference type="GO" id="GO:0005829">
    <property type="term" value="C:cytosol"/>
    <property type="evidence" value="ECO:0007669"/>
    <property type="project" value="TreeGrafter"/>
</dbReference>
<dbReference type="AlphaFoldDB" id="K0TBP4"/>
<dbReference type="CDD" id="cd07067">
    <property type="entry name" value="HP_PGM_like"/>
    <property type="match status" value="1"/>
</dbReference>
<dbReference type="GO" id="GO:0016791">
    <property type="term" value="F:phosphatase activity"/>
    <property type="evidence" value="ECO:0007669"/>
    <property type="project" value="TreeGrafter"/>
</dbReference>
<dbReference type="OrthoDB" id="496981at2759"/>
<dbReference type="InterPro" id="IPR013078">
    <property type="entry name" value="His_Pase_superF_clade-1"/>
</dbReference>
<name>K0TBP4_THAOC</name>
<evidence type="ECO:0000313" key="1">
    <source>
        <dbReference type="EMBL" id="EJK76128.1"/>
    </source>
</evidence>
<dbReference type="Proteomes" id="UP000266841">
    <property type="component" value="Unassembled WGS sequence"/>
</dbReference>
<proteinExistence type="predicted"/>
<dbReference type="InterPro" id="IPR050275">
    <property type="entry name" value="PGM_Phosphatase"/>
</dbReference>
<dbReference type="InterPro" id="IPR029033">
    <property type="entry name" value="His_PPase_superfam"/>
</dbReference>
<dbReference type="PANTHER" id="PTHR48100:SF44">
    <property type="entry name" value="PHOSPHATASE C1620.13-RELATED"/>
    <property type="match status" value="1"/>
</dbReference>
<comment type="caution">
    <text evidence="1">The sequence shown here is derived from an EMBL/GenBank/DDBJ whole genome shotgun (WGS) entry which is preliminary data.</text>
</comment>
<dbReference type="EMBL" id="AGNL01002522">
    <property type="protein sequence ID" value="EJK76128.1"/>
    <property type="molecule type" value="Genomic_DNA"/>
</dbReference>
<gene>
    <name evidence="1" type="ORF">THAOC_02131</name>
</gene>